<dbReference type="GO" id="GO:0003729">
    <property type="term" value="F:mRNA binding"/>
    <property type="evidence" value="ECO:0007669"/>
    <property type="project" value="TreeGrafter"/>
</dbReference>
<keyword evidence="3" id="KW-0694">RNA-binding</keyword>
<dbReference type="AlphaFoldDB" id="A0A4D6N3W0"/>
<organism evidence="7 8">
    <name type="scientific">Vigna unguiculata</name>
    <name type="common">Cowpea</name>
    <dbReference type="NCBI Taxonomy" id="3917"/>
    <lineage>
        <taxon>Eukaryota</taxon>
        <taxon>Viridiplantae</taxon>
        <taxon>Streptophyta</taxon>
        <taxon>Embryophyta</taxon>
        <taxon>Tracheophyta</taxon>
        <taxon>Spermatophyta</taxon>
        <taxon>Magnoliopsida</taxon>
        <taxon>eudicotyledons</taxon>
        <taxon>Gunneridae</taxon>
        <taxon>Pentapetalae</taxon>
        <taxon>rosids</taxon>
        <taxon>fabids</taxon>
        <taxon>Fabales</taxon>
        <taxon>Fabaceae</taxon>
        <taxon>Papilionoideae</taxon>
        <taxon>50 kb inversion clade</taxon>
        <taxon>NPAAA clade</taxon>
        <taxon>indigoferoid/millettioid clade</taxon>
        <taxon>Phaseoleae</taxon>
        <taxon>Vigna</taxon>
    </lineage>
</organism>
<dbReference type="InterPro" id="IPR016024">
    <property type="entry name" value="ARM-type_fold"/>
</dbReference>
<evidence type="ECO:0000259" key="6">
    <source>
        <dbReference type="PROSITE" id="PS50303"/>
    </source>
</evidence>
<evidence type="ECO:0000256" key="2">
    <source>
        <dbReference type="ARBA" id="ARBA00022845"/>
    </source>
</evidence>
<accession>A0A4D6N3W0</accession>
<keyword evidence="8" id="KW-1185">Reference proteome</keyword>
<feature type="domain" description="PUM-HD" evidence="6">
    <location>
        <begin position="129"/>
        <end position="472"/>
    </location>
</feature>
<dbReference type="PROSITE" id="PS50303">
    <property type="entry name" value="PUM_HD"/>
    <property type="match status" value="1"/>
</dbReference>
<dbReference type="Pfam" id="PF00806">
    <property type="entry name" value="PUF"/>
    <property type="match status" value="8"/>
</dbReference>
<dbReference type="EMBL" id="CP039353">
    <property type="protein sequence ID" value="QCE08473.1"/>
    <property type="molecule type" value="Genomic_DNA"/>
</dbReference>
<evidence type="ECO:0000256" key="1">
    <source>
        <dbReference type="ARBA" id="ARBA00022737"/>
    </source>
</evidence>
<dbReference type="PROSITE" id="PS50302">
    <property type="entry name" value="PUM"/>
    <property type="match status" value="3"/>
</dbReference>
<dbReference type="Proteomes" id="UP000501690">
    <property type="component" value="Linkage Group LG9"/>
</dbReference>
<protein>
    <recommendedName>
        <fullName evidence="6">PUM-HD domain-containing protein</fullName>
    </recommendedName>
</protein>
<evidence type="ECO:0000256" key="4">
    <source>
        <dbReference type="PROSITE-ProRule" id="PRU00317"/>
    </source>
</evidence>
<feature type="repeat" description="Pumilio" evidence="4">
    <location>
        <begin position="409"/>
        <end position="446"/>
    </location>
</feature>
<reference evidence="7 8" key="1">
    <citation type="submission" date="2019-04" db="EMBL/GenBank/DDBJ databases">
        <title>An improved genome assembly and genetic linkage map for asparagus bean, Vigna unguiculata ssp. sesquipedialis.</title>
        <authorList>
            <person name="Xia Q."/>
            <person name="Zhang R."/>
            <person name="Dong Y."/>
        </authorList>
    </citation>
    <scope>NUCLEOTIDE SEQUENCE [LARGE SCALE GENOMIC DNA]</scope>
    <source>
        <tissue evidence="7">Leaf</tissue>
    </source>
</reference>
<dbReference type="PANTHER" id="PTHR12537:SF129">
    <property type="entry name" value="PUMILIO HOMOLOG 15-LIKE"/>
    <property type="match status" value="1"/>
</dbReference>
<gene>
    <name evidence="7" type="ORF">DEO72_LG9g3502</name>
</gene>
<name>A0A4D6N3W0_VIGUN</name>
<evidence type="ECO:0000256" key="5">
    <source>
        <dbReference type="SAM" id="MobiDB-lite"/>
    </source>
</evidence>
<feature type="region of interest" description="Disordered" evidence="5">
    <location>
        <begin position="1"/>
        <end position="33"/>
    </location>
</feature>
<dbReference type="SMART" id="SM00025">
    <property type="entry name" value="Pumilio"/>
    <property type="match status" value="8"/>
</dbReference>
<dbReference type="GO" id="GO:0005737">
    <property type="term" value="C:cytoplasm"/>
    <property type="evidence" value="ECO:0007669"/>
    <property type="project" value="TreeGrafter"/>
</dbReference>
<dbReference type="InterPro" id="IPR011989">
    <property type="entry name" value="ARM-like"/>
</dbReference>
<keyword evidence="2" id="KW-0810">Translation regulation</keyword>
<dbReference type="InterPro" id="IPR001313">
    <property type="entry name" value="Pumilio_RNA-bd_rpt"/>
</dbReference>
<evidence type="ECO:0000313" key="8">
    <source>
        <dbReference type="Proteomes" id="UP000501690"/>
    </source>
</evidence>
<dbReference type="Gene3D" id="1.25.10.10">
    <property type="entry name" value="Leucine-rich Repeat Variant"/>
    <property type="match status" value="1"/>
</dbReference>
<feature type="region of interest" description="Disordered" evidence="5">
    <location>
        <begin position="75"/>
        <end position="96"/>
    </location>
</feature>
<keyword evidence="1" id="KW-0677">Repeat</keyword>
<sequence length="472" mass="54174">MAQKEEEEDHPFPFMQEQQEQSGERNSVSSSSSRNLQQLKLGWVNRHQSNVRHLQFLMPYGIRYNEINHTHQPSFSQVQMASSSSSSSITQDSSEVENLASRMESLTFSNLNAFHGYHEPCLQCVRNIHSANATLPTRHHHHHHHHHRRLHAIGVWLSMAKDPRGSRVVQQKIDEGTRQENFHIVKELEHHFHELIKHPYGSFVILKLFQSRNITVAQKNYFIYLITTDLSMLRDLCIHDLGGRVIQQILEIEDVLIAIDQITYAMSRVTVALMKNNNGGYVILQCLKVFPPEHKNVILEVVARNCYDIAVNKSGCCSIQKVIQHDDVPGFYALIDNLISNAENLAKDQYGNYVVQFLVKKNILEVNAMLVSELQYKFVGLSTDKYASNVVEDLLHYSRTEYAAIIVEEIMESPNFIQVVQDQYGNYVLQRALQYTEGLLYESLRAIILSNRDKLSSCLHGKKVLNVAQKGK</sequence>
<dbReference type="PANTHER" id="PTHR12537">
    <property type="entry name" value="RNA BINDING PROTEIN PUMILIO-RELATED"/>
    <property type="match status" value="1"/>
</dbReference>
<dbReference type="GO" id="GO:0006417">
    <property type="term" value="P:regulation of translation"/>
    <property type="evidence" value="ECO:0007669"/>
    <property type="project" value="UniProtKB-KW"/>
</dbReference>
<evidence type="ECO:0000313" key="7">
    <source>
        <dbReference type="EMBL" id="QCE08473.1"/>
    </source>
</evidence>
<proteinExistence type="predicted"/>
<evidence type="ECO:0000256" key="3">
    <source>
        <dbReference type="ARBA" id="ARBA00022884"/>
    </source>
</evidence>
<feature type="repeat" description="Pumilio" evidence="4">
    <location>
        <begin position="337"/>
        <end position="372"/>
    </location>
</feature>
<feature type="compositionally biased region" description="Polar residues" evidence="5">
    <location>
        <begin position="16"/>
        <end position="26"/>
    </location>
</feature>
<feature type="compositionally biased region" description="Low complexity" evidence="5">
    <location>
        <begin position="75"/>
        <end position="93"/>
    </location>
</feature>
<feature type="repeat" description="Pumilio" evidence="4">
    <location>
        <begin position="373"/>
        <end position="408"/>
    </location>
</feature>
<dbReference type="InterPro" id="IPR033133">
    <property type="entry name" value="PUM-HD"/>
</dbReference>
<dbReference type="SUPFAM" id="SSF48371">
    <property type="entry name" value="ARM repeat"/>
    <property type="match status" value="1"/>
</dbReference>